<evidence type="ECO:0000313" key="3">
    <source>
        <dbReference type="Proteomes" id="UP000777482"/>
    </source>
</evidence>
<accession>A0A9P7B794</accession>
<evidence type="ECO:0000313" key="2">
    <source>
        <dbReference type="EMBL" id="KAG0662221.1"/>
    </source>
</evidence>
<comment type="caution">
    <text evidence="2">The sequence shown here is derived from an EMBL/GenBank/DDBJ whole genome shotgun (WGS) entry which is preliminary data.</text>
</comment>
<evidence type="ECO:0000256" key="1">
    <source>
        <dbReference type="SAM" id="MobiDB-lite"/>
    </source>
</evidence>
<dbReference type="Proteomes" id="UP000777482">
    <property type="component" value="Unassembled WGS sequence"/>
</dbReference>
<gene>
    <name evidence="2" type="ORF">C6P46_003407</name>
</gene>
<dbReference type="AlphaFoldDB" id="A0A9P7B794"/>
<proteinExistence type="predicted"/>
<protein>
    <submittedName>
        <fullName evidence="2">Uncharacterized protein</fullName>
    </submittedName>
</protein>
<feature type="region of interest" description="Disordered" evidence="1">
    <location>
        <begin position="1"/>
        <end position="68"/>
    </location>
</feature>
<feature type="compositionally biased region" description="Basic and acidic residues" evidence="1">
    <location>
        <begin position="53"/>
        <end position="66"/>
    </location>
</feature>
<keyword evidence="3" id="KW-1185">Reference proteome</keyword>
<feature type="compositionally biased region" description="Polar residues" evidence="1">
    <location>
        <begin position="1"/>
        <end position="44"/>
    </location>
</feature>
<reference evidence="2 3" key="1">
    <citation type="submission" date="2020-11" db="EMBL/GenBank/DDBJ databases">
        <title>Kefir isolates.</title>
        <authorList>
            <person name="Marcisauskas S."/>
            <person name="Kim Y."/>
            <person name="Blasche S."/>
        </authorList>
    </citation>
    <scope>NUCLEOTIDE SEQUENCE [LARGE SCALE GENOMIC DNA]</scope>
    <source>
        <strain evidence="2 3">KR</strain>
    </source>
</reference>
<dbReference type="OrthoDB" id="10606177at2759"/>
<name>A0A9P7B794_RHOMI</name>
<organism evidence="2 3">
    <name type="scientific">Rhodotorula mucilaginosa</name>
    <name type="common">Yeast</name>
    <name type="synonym">Rhodotorula rubra</name>
    <dbReference type="NCBI Taxonomy" id="5537"/>
    <lineage>
        <taxon>Eukaryota</taxon>
        <taxon>Fungi</taxon>
        <taxon>Dikarya</taxon>
        <taxon>Basidiomycota</taxon>
        <taxon>Pucciniomycotina</taxon>
        <taxon>Microbotryomycetes</taxon>
        <taxon>Sporidiobolales</taxon>
        <taxon>Sporidiobolaceae</taxon>
        <taxon>Rhodotorula</taxon>
    </lineage>
</organism>
<dbReference type="EMBL" id="PUHQ01000028">
    <property type="protein sequence ID" value="KAG0662221.1"/>
    <property type="molecule type" value="Genomic_DNA"/>
</dbReference>
<sequence length="101" mass="10656">MPESRLSGTPVPSRTAGRTQTDGARNEGQQSAVGQQKSSDTNASGPVAASTADEQRRQPSDAELKARAAAAVARTRIIADPSITSAFRPDVDGELYNLFIR</sequence>